<name>A0ACB8Z282_ARCLA</name>
<accession>A0ACB8Z282</accession>
<sequence length="1025" mass="113819">MLTVQRLTLVEQTGGRISKGPNELINSKVNAMKDIDRVRLQSKESSFSPKPGSSNKLEFQEMVNVQDSNRDTFTNLLDGKNNDRVGTSEHACSSPRCTDNSGVMVEELTVRNYNDGKLEIVGASSIRDGMQNGNIPSGPKPGVWEDSDSIFFSEFLDKKQEDQNQSQNQNETTDNSPPSPSNTLLSLGGIRTKILSKSGFSQYFVKNSLKGKGVICRGPARDRVGVHIRGQSDPRTAVVDSTTVPNSCTGEITVCPSLVEPRPSVSLREWLKNGGNKGDKSKSLYIFKQILNLVDLSHYRGVALHALRPSCFRLLPSNQVLYLGSPAQKEFTETDGDKEIHHLDNRDEKRQVEQGVLDASQCSKRRKHGDNQNSFGRWLQFPNRSGSSHGTAHDAKAQIGAPRAFGYGFNEEGSSPHVSNTFQVSSSFGGDLLEEQWYASPEDLRERCSTLSSNIYSLGVLLFELLASFESAREHALAMMNLRQRILPPSFLSENPKEAGYCLWLLHPEALARPTTRDVLKSKLVSGIEEISTDELLSSIAQDDVESELLLHFLVSLEEQKQKCATKLVEEINCIESDIAEVEVRRAKQSHESIENSLIQENKSNFGVNITSSPFSSLSESRLMSNISHLESAYYSVRSEIEVSDSDSTNSDDCEVFRSRENNNGPRKIKAEMEKKQLDGLGIFFNGLCKYARYCKFEVRGNLRGGDFSSSANVICSLGFDRDEDYFATAGVSKKIKVYDFHLLLNDSVDIHYPAVEMANKSNLSCICWNSYIKNYLASTDYDGVVKLWDAATGQSVSHHIEHERRAWSVDFSRVDPTKLASGSDDCYVKLWSINEKNSISTIRNIANVCCVQFSPYSPHLLSFGSADYRTYCYDLRNVSTPLCILAGHDRAVSYVKFLDSETIVSASTDNTLKLWDLKKTSFGCSSTNGCILTFKGHTNEKNFVGLSVADGYIACGSETNEVFAYYRSLSMPITSHKFGSIDPVSGKETDNGNNQFVSSVCWRQKSDMVIAANSSGCLKLLQMV</sequence>
<comment type="caution">
    <text evidence="1">The sequence shown here is derived from an EMBL/GenBank/DDBJ whole genome shotgun (WGS) entry which is preliminary data.</text>
</comment>
<organism evidence="1 2">
    <name type="scientific">Arctium lappa</name>
    <name type="common">Greater burdock</name>
    <name type="synonym">Lappa major</name>
    <dbReference type="NCBI Taxonomy" id="4217"/>
    <lineage>
        <taxon>Eukaryota</taxon>
        <taxon>Viridiplantae</taxon>
        <taxon>Streptophyta</taxon>
        <taxon>Embryophyta</taxon>
        <taxon>Tracheophyta</taxon>
        <taxon>Spermatophyta</taxon>
        <taxon>Magnoliopsida</taxon>
        <taxon>eudicotyledons</taxon>
        <taxon>Gunneridae</taxon>
        <taxon>Pentapetalae</taxon>
        <taxon>asterids</taxon>
        <taxon>campanulids</taxon>
        <taxon>Asterales</taxon>
        <taxon>Asteraceae</taxon>
        <taxon>Carduoideae</taxon>
        <taxon>Cardueae</taxon>
        <taxon>Arctiinae</taxon>
        <taxon>Arctium</taxon>
    </lineage>
</organism>
<reference evidence="1 2" key="2">
    <citation type="journal article" date="2022" name="Mol. Ecol. Resour.">
        <title>The genomes of chicory, endive, great burdock and yacon provide insights into Asteraceae paleo-polyploidization history and plant inulin production.</title>
        <authorList>
            <person name="Fan W."/>
            <person name="Wang S."/>
            <person name="Wang H."/>
            <person name="Wang A."/>
            <person name="Jiang F."/>
            <person name="Liu H."/>
            <person name="Zhao H."/>
            <person name="Xu D."/>
            <person name="Zhang Y."/>
        </authorList>
    </citation>
    <scope>NUCLEOTIDE SEQUENCE [LARGE SCALE GENOMIC DNA]</scope>
    <source>
        <strain evidence="2">cv. Niubang</strain>
    </source>
</reference>
<dbReference type="Proteomes" id="UP001055879">
    <property type="component" value="Linkage Group LG11"/>
</dbReference>
<gene>
    <name evidence="1" type="ORF">L6452_31637</name>
</gene>
<evidence type="ECO:0000313" key="1">
    <source>
        <dbReference type="EMBL" id="KAI3691835.1"/>
    </source>
</evidence>
<protein>
    <submittedName>
        <fullName evidence="1">Uncharacterized protein</fullName>
    </submittedName>
</protein>
<proteinExistence type="predicted"/>
<dbReference type="EMBL" id="CM042057">
    <property type="protein sequence ID" value="KAI3691835.1"/>
    <property type="molecule type" value="Genomic_DNA"/>
</dbReference>
<keyword evidence="2" id="KW-1185">Reference proteome</keyword>
<reference evidence="2" key="1">
    <citation type="journal article" date="2022" name="Mol. Ecol. Resour.">
        <title>The genomes of chicory, endive, great burdock and yacon provide insights into Asteraceae palaeo-polyploidization history and plant inulin production.</title>
        <authorList>
            <person name="Fan W."/>
            <person name="Wang S."/>
            <person name="Wang H."/>
            <person name="Wang A."/>
            <person name="Jiang F."/>
            <person name="Liu H."/>
            <person name="Zhao H."/>
            <person name="Xu D."/>
            <person name="Zhang Y."/>
        </authorList>
    </citation>
    <scope>NUCLEOTIDE SEQUENCE [LARGE SCALE GENOMIC DNA]</scope>
    <source>
        <strain evidence="2">cv. Niubang</strain>
    </source>
</reference>
<evidence type="ECO:0000313" key="2">
    <source>
        <dbReference type="Proteomes" id="UP001055879"/>
    </source>
</evidence>